<dbReference type="EMBL" id="CP060696">
    <property type="protein sequence ID" value="QNO18258.1"/>
    <property type="molecule type" value="Genomic_DNA"/>
</dbReference>
<dbReference type="AlphaFoldDB" id="A0A7G9WHU6"/>
<feature type="transmembrane region" description="Helical" evidence="2">
    <location>
        <begin position="33"/>
        <end position="54"/>
    </location>
</feature>
<dbReference type="GO" id="GO:0030435">
    <property type="term" value="P:sporulation resulting in formation of a cellular spore"/>
    <property type="evidence" value="ECO:0007669"/>
    <property type="project" value="InterPro"/>
</dbReference>
<dbReference type="InterPro" id="IPR013486">
    <property type="entry name" value="SpoIID/LytB"/>
</dbReference>
<feature type="domain" description="Sporulation stage II protein D amidase enhancer LytB N-terminal" evidence="3">
    <location>
        <begin position="109"/>
        <end position="210"/>
    </location>
</feature>
<evidence type="ECO:0000256" key="1">
    <source>
        <dbReference type="SAM" id="MobiDB-lite"/>
    </source>
</evidence>
<keyword evidence="5" id="KW-1185">Reference proteome</keyword>
<dbReference type="InterPro" id="IPR014225">
    <property type="entry name" value="Spore_II_D_firmicutes"/>
</dbReference>
<dbReference type="NCBIfam" id="TIGR02870">
    <property type="entry name" value="spore_II_D"/>
    <property type="match status" value="1"/>
</dbReference>
<accession>A0A7G9WHU6</accession>
<evidence type="ECO:0000256" key="2">
    <source>
        <dbReference type="SAM" id="Phobius"/>
    </source>
</evidence>
<keyword evidence="2" id="KW-0812">Transmembrane</keyword>
<evidence type="ECO:0000313" key="4">
    <source>
        <dbReference type="EMBL" id="QNO18258.1"/>
    </source>
</evidence>
<dbReference type="KEGG" id="caml:H6X83_00905"/>
<dbReference type="Pfam" id="PF08486">
    <property type="entry name" value="SpoIID"/>
    <property type="match status" value="1"/>
</dbReference>
<sequence>MHNFLRRPVKCIETVLPQKGPIKSKECCKVKGTISLLAVFFVLLLLLPCLGLGGSSANSTSSNSSHTTASASSSAASSASSPKPSTASTAATAKVSGKTFRILDKASSTVLTVDELDFVRGTVATEMSPDSPQEALKAQTVAAYTYYSRLRQQQKQKPDSTLQGADFSCDTGKWLIYVTNDQMKAKWKEDYTKFYNNLAPAVESVYGKVLRSGNDLIDATYYAISSGRTEDAANVWGTASPCLSPVASPADIYAPGYLSTVQMSSAQFQSAAAGLGCTLSGDASTWVGDMKRTESGMVTSMQLGGKSVKGTDARTAFGLRSANFSVTYANGNFTFSVKGYGHGVGMSQTGAVSMAEQGEPYTRILSWYYPGSSLTAV</sequence>
<gene>
    <name evidence="4" type="primary">spoIID</name>
    <name evidence="4" type="ORF">H6X83_00905</name>
</gene>
<organism evidence="4 5">
    <name type="scientific">Caproicibacterium amylolyticum</name>
    <dbReference type="NCBI Taxonomy" id="2766537"/>
    <lineage>
        <taxon>Bacteria</taxon>
        <taxon>Bacillati</taxon>
        <taxon>Bacillota</taxon>
        <taxon>Clostridia</taxon>
        <taxon>Eubacteriales</taxon>
        <taxon>Oscillospiraceae</taxon>
        <taxon>Caproicibacterium</taxon>
    </lineage>
</organism>
<protein>
    <submittedName>
        <fullName evidence="4">Stage II sporulation protein D</fullName>
    </submittedName>
</protein>
<dbReference type="NCBIfam" id="TIGR02669">
    <property type="entry name" value="SpoIID_LytB"/>
    <property type="match status" value="1"/>
</dbReference>
<reference evidence="4 5" key="1">
    <citation type="submission" date="2020-08" db="EMBL/GenBank/DDBJ databases">
        <authorList>
            <person name="Ren C."/>
            <person name="Gu Y."/>
            <person name="Xu Y."/>
        </authorList>
    </citation>
    <scope>NUCLEOTIDE SEQUENCE [LARGE SCALE GENOMIC DNA]</scope>
    <source>
        <strain evidence="4 5">LBM18003</strain>
    </source>
</reference>
<keyword evidence="2" id="KW-1133">Transmembrane helix</keyword>
<dbReference type="Proteomes" id="UP000516046">
    <property type="component" value="Chromosome"/>
</dbReference>
<proteinExistence type="predicted"/>
<evidence type="ECO:0000259" key="3">
    <source>
        <dbReference type="Pfam" id="PF08486"/>
    </source>
</evidence>
<feature type="region of interest" description="Disordered" evidence="1">
    <location>
        <begin position="57"/>
        <end position="90"/>
    </location>
</feature>
<name>A0A7G9WHU6_9FIRM</name>
<dbReference type="InterPro" id="IPR013693">
    <property type="entry name" value="SpoIID/LytB_N"/>
</dbReference>
<keyword evidence="2" id="KW-0472">Membrane</keyword>
<evidence type="ECO:0000313" key="5">
    <source>
        <dbReference type="Proteomes" id="UP000516046"/>
    </source>
</evidence>